<name>A0A4Q7KM24_9PSEU</name>
<proteinExistence type="predicted"/>
<dbReference type="RefSeq" id="WP_130345065.1">
    <property type="nucleotide sequence ID" value="NZ_SGWQ01000005.1"/>
</dbReference>
<dbReference type="InterPro" id="IPR022536">
    <property type="entry name" value="EspC"/>
</dbReference>
<dbReference type="GO" id="GO:0009306">
    <property type="term" value="P:protein secretion"/>
    <property type="evidence" value="ECO:0007669"/>
    <property type="project" value="InterPro"/>
</dbReference>
<dbReference type="OrthoDB" id="3694089at2"/>
<dbReference type="EMBL" id="SGWQ01000005">
    <property type="protein sequence ID" value="RZS37585.1"/>
    <property type="molecule type" value="Genomic_DNA"/>
</dbReference>
<dbReference type="SUPFAM" id="SSF140453">
    <property type="entry name" value="EsxAB dimer-like"/>
    <property type="match status" value="1"/>
</dbReference>
<comment type="caution">
    <text evidence="1">The sequence shown here is derived from an EMBL/GenBank/DDBJ whole genome shotgun (WGS) entry which is preliminary data.</text>
</comment>
<reference evidence="1 2" key="1">
    <citation type="submission" date="2019-02" db="EMBL/GenBank/DDBJ databases">
        <title>Genomic Encyclopedia of Type Strains, Phase IV (KMG-IV): sequencing the most valuable type-strain genomes for metagenomic binning, comparative biology and taxonomic classification.</title>
        <authorList>
            <person name="Goeker M."/>
        </authorList>
    </citation>
    <scope>NUCLEOTIDE SEQUENCE [LARGE SCALE GENOMIC DNA]</scope>
    <source>
        <strain evidence="1 2">DSM 101727</strain>
    </source>
</reference>
<dbReference type="Proteomes" id="UP000294257">
    <property type="component" value="Unassembled WGS sequence"/>
</dbReference>
<keyword evidence="2" id="KW-1185">Reference proteome</keyword>
<gene>
    <name evidence="1" type="ORF">EV193_105143</name>
</gene>
<dbReference type="InterPro" id="IPR036689">
    <property type="entry name" value="ESAT-6-like_sf"/>
</dbReference>
<accession>A0A4Q7KM24</accession>
<evidence type="ECO:0000313" key="2">
    <source>
        <dbReference type="Proteomes" id="UP000294257"/>
    </source>
</evidence>
<dbReference type="AlphaFoldDB" id="A0A4Q7KM24"/>
<evidence type="ECO:0000313" key="1">
    <source>
        <dbReference type="EMBL" id="RZS37585.1"/>
    </source>
</evidence>
<protein>
    <submittedName>
        <fullName evidence="1">Excreted virulence factor EspC (Type VII ESX diderm)</fullName>
    </submittedName>
</protein>
<dbReference type="Pfam" id="PF10824">
    <property type="entry name" value="T7SS_ESX_EspC"/>
    <property type="match status" value="1"/>
</dbReference>
<sequence length="101" mass="10893">MTHLNVKPEELDKHSKTVAHLSERVGNCAKTGKQTNLGINSFGIIGQAFAQTFVSYFVGQANDSLDKGTERVQKVGKELAANAKDLEATEQDIAKSFGKGQ</sequence>
<organism evidence="1 2">
    <name type="scientific">Herbihabitans rhizosphaerae</name>
    <dbReference type="NCBI Taxonomy" id="1872711"/>
    <lineage>
        <taxon>Bacteria</taxon>
        <taxon>Bacillati</taxon>
        <taxon>Actinomycetota</taxon>
        <taxon>Actinomycetes</taxon>
        <taxon>Pseudonocardiales</taxon>
        <taxon>Pseudonocardiaceae</taxon>
        <taxon>Herbihabitans</taxon>
    </lineage>
</organism>
<dbReference type="Gene3D" id="1.10.287.1060">
    <property type="entry name" value="ESAT-6-like"/>
    <property type="match status" value="1"/>
</dbReference>